<dbReference type="Proteomes" id="UP001321542">
    <property type="component" value="Chromosome"/>
</dbReference>
<organism evidence="1 2">
    <name type="scientific">Streptomyces graminofaciens</name>
    <dbReference type="NCBI Taxonomy" id="68212"/>
    <lineage>
        <taxon>Bacteria</taxon>
        <taxon>Bacillati</taxon>
        <taxon>Actinomycetota</taxon>
        <taxon>Actinomycetes</taxon>
        <taxon>Kitasatosporales</taxon>
        <taxon>Streptomycetaceae</taxon>
        <taxon>Streptomyces</taxon>
    </lineage>
</organism>
<evidence type="ECO:0000313" key="2">
    <source>
        <dbReference type="Proteomes" id="UP001321542"/>
    </source>
</evidence>
<sequence length="69" mass="7882">MIVTRTFPSGDQTATQGSAVWLELADRRMSIEYYSDLLEDFLETINRMEGEYRRAASGRNKTTSTQDAE</sequence>
<evidence type="ECO:0000313" key="1">
    <source>
        <dbReference type="EMBL" id="BBC34949.1"/>
    </source>
</evidence>
<reference evidence="1 2" key="1">
    <citation type="journal article" date="2010" name="ChemBioChem">
        <title>Cloning and characterization of the biosynthetic gene cluster of 16-membered macrolide antibiotic FD-891: involvement of a dual functional cytochrome P450 monooxygenase catalyzing epoxidation and hydroxylation.</title>
        <authorList>
            <person name="Kudo F."/>
            <person name="Motegi A."/>
            <person name="Mizoue K."/>
            <person name="Eguchi T."/>
        </authorList>
    </citation>
    <scope>NUCLEOTIDE SEQUENCE [LARGE SCALE GENOMIC DNA]</scope>
    <source>
        <strain evidence="1 2">A-8890</strain>
    </source>
</reference>
<dbReference type="EMBL" id="AP018448">
    <property type="protein sequence ID" value="BBC34949.1"/>
    <property type="molecule type" value="Genomic_DNA"/>
</dbReference>
<accession>A0ABN5VNP4</accession>
<dbReference type="RefSeq" id="WP_286255032.1">
    <property type="nucleotide sequence ID" value="NZ_AP018448.1"/>
</dbReference>
<proteinExistence type="predicted"/>
<name>A0ABN5VNP4_9ACTN</name>
<protein>
    <submittedName>
        <fullName evidence="1">Uncharacterized protein</fullName>
    </submittedName>
</protein>
<gene>
    <name evidence="1" type="ORF">SGFS_062430</name>
</gene>
<keyword evidence="2" id="KW-1185">Reference proteome</keyword>
<reference evidence="1 2" key="2">
    <citation type="journal article" date="2023" name="ChemBioChem">
        <title>Acyltransferase Domain Exchange between Two Independent Type I Polyketide Synthases in the Same Producer Strain of Macrolide Antibiotics.</title>
        <authorList>
            <person name="Kudo F."/>
            <person name="Kishikawa K."/>
            <person name="Tsuboi K."/>
            <person name="Kido T."/>
            <person name="Usui T."/>
            <person name="Hashimoto J."/>
            <person name="Shin-Ya K."/>
            <person name="Miyanaga A."/>
            <person name="Eguchi T."/>
        </authorList>
    </citation>
    <scope>NUCLEOTIDE SEQUENCE [LARGE SCALE GENOMIC DNA]</scope>
    <source>
        <strain evidence="1 2">A-8890</strain>
    </source>
</reference>